<evidence type="ECO:0000313" key="1">
    <source>
        <dbReference type="EMBL" id="CAJ0588299.1"/>
    </source>
</evidence>
<sequence length="68" mass="8040">MADFGVLLLGLLLTVPFFTDYFGYIYLVNGHYWYFDFNKPYTYLYNSLNLILQVPCSESGKIQYCLIF</sequence>
<organism evidence="1 2">
    <name type="scientific">Cylicocyclus nassatus</name>
    <name type="common">Nematode worm</name>
    <dbReference type="NCBI Taxonomy" id="53992"/>
    <lineage>
        <taxon>Eukaryota</taxon>
        <taxon>Metazoa</taxon>
        <taxon>Ecdysozoa</taxon>
        <taxon>Nematoda</taxon>
        <taxon>Chromadorea</taxon>
        <taxon>Rhabditida</taxon>
        <taxon>Rhabditina</taxon>
        <taxon>Rhabditomorpha</taxon>
        <taxon>Strongyloidea</taxon>
        <taxon>Strongylidae</taxon>
        <taxon>Cylicocyclus</taxon>
    </lineage>
</organism>
<comment type="caution">
    <text evidence="1">The sequence shown here is derived from an EMBL/GenBank/DDBJ whole genome shotgun (WGS) entry which is preliminary data.</text>
</comment>
<gene>
    <name evidence="1" type="ORF">CYNAS_LOCUS282</name>
</gene>
<name>A0AA36DKN2_CYLNA</name>
<reference evidence="1" key="1">
    <citation type="submission" date="2023-07" db="EMBL/GenBank/DDBJ databases">
        <authorList>
            <consortium name="CYATHOMIX"/>
        </authorList>
    </citation>
    <scope>NUCLEOTIDE SEQUENCE</scope>
    <source>
        <strain evidence="1">N/A</strain>
    </source>
</reference>
<protein>
    <submittedName>
        <fullName evidence="1">Uncharacterized protein</fullName>
    </submittedName>
</protein>
<dbReference type="Proteomes" id="UP001176961">
    <property type="component" value="Unassembled WGS sequence"/>
</dbReference>
<accession>A0AA36DKN2</accession>
<keyword evidence="2" id="KW-1185">Reference proteome</keyword>
<dbReference type="EMBL" id="CATQJL010000001">
    <property type="protein sequence ID" value="CAJ0588299.1"/>
    <property type="molecule type" value="Genomic_DNA"/>
</dbReference>
<evidence type="ECO:0000313" key="2">
    <source>
        <dbReference type="Proteomes" id="UP001176961"/>
    </source>
</evidence>
<proteinExistence type="predicted"/>
<dbReference type="AlphaFoldDB" id="A0AA36DKN2"/>